<organism evidence="2">
    <name type="scientific">Ixodes ricinus</name>
    <name type="common">Common tick</name>
    <name type="synonym">Acarus ricinus</name>
    <dbReference type="NCBI Taxonomy" id="34613"/>
    <lineage>
        <taxon>Eukaryota</taxon>
        <taxon>Metazoa</taxon>
        <taxon>Ecdysozoa</taxon>
        <taxon>Arthropoda</taxon>
        <taxon>Chelicerata</taxon>
        <taxon>Arachnida</taxon>
        <taxon>Acari</taxon>
        <taxon>Parasitiformes</taxon>
        <taxon>Ixodida</taxon>
        <taxon>Ixodoidea</taxon>
        <taxon>Ixodidae</taxon>
        <taxon>Ixodinae</taxon>
        <taxon>Ixodes</taxon>
    </lineage>
</organism>
<accession>V5I3J3</accession>
<dbReference type="EMBL" id="GANP01000111">
    <property type="protein sequence ID" value="JAB84357.1"/>
    <property type="molecule type" value="mRNA"/>
</dbReference>
<protein>
    <submittedName>
        <fullName evidence="2">Uncharacterized protein</fullName>
    </submittedName>
</protein>
<name>V5I3J3_IXORI</name>
<evidence type="ECO:0000256" key="1">
    <source>
        <dbReference type="SAM" id="MobiDB-lite"/>
    </source>
</evidence>
<sequence length="104" mass="12004">VGVRETDSMDSDSVDDMPNPQLRRRPLNSIDETVDEESDNVSDGSGYSEEKICRLQGDVVLYLFLRETDIFPQELVHRKKNFCRMLGLDVFMCVLVRECEPRTC</sequence>
<feature type="non-terminal residue" evidence="2">
    <location>
        <position position="1"/>
    </location>
</feature>
<dbReference type="AlphaFoldDB" id="V5I3J3"/>
<reference evidence="2" key="1">
    <citation type="journal article" date="2015" name="Sci. Rep.">
        <title>Tissue- and time-dependent transcription in Ixodes ricinus salivary glands and midguts when blood feeding on the vertebrate host.</title>
        <authorList>
            <person name="Kotsyfakis M."/>
            <person name="Schwarz A."/>
            <person name="Erhart J."/>
            <person name="Ribeiro J.M."/>
        </authorList>
    </citation>
    <scope>NUCLEOTIDE SEQUENCE</scope>
    <source>
        <tissue evidence="2">Salivary gland and midgut</tissue>
    </source>
</reference>
<proteinExistence type="evidence at transcript level"/>
<evidence type="ECO:0000313" key="2">
    <source>
        <dbReference type="EMBL" id="JAB84357.1"/>
    </source>
</evidence>
<feature type="region of interest" description="Disordered" evidence="1">
    <location>
        <begin position="1"/>
        <end position="47"/>
    </location>
</feature>